<gene>
    <name evidence="2" type="ORF">BN869_000006853_1</name>
</gene>
<accession>A0A0B7K788</accession>
<organism evidence="2">
    <name type="scientific">Bionectria ochroleuca</name>
    <name type="common">Gliocladium roseum</name>
    <dbReference type="NCBI Taxonomy" id="29856"/>
    <lineage>
        <taxon>Eukaryota</taxon>
        <taxon>Fungi</taxon>
        <taxon>Dikarya</taxon>
        <taxon>Ascomycota</taxon>
        <taxon>Pezizomycotina</taxon>
        <taxon>Sordariomycetes</taxon>
        <taxon>Hypocreomycetidae</taxon>
        <taxon>Hypocreales</taxon>
        <taxon>Bionectriaceae</taxon>
        <taxon>Clonostachys</taxon>
    </lineage>
</organism>
<reference evidence="2" key="1">
    <citation type="submission" date="2015-01" db="EMBL/GenBank/DDBJ databases">
        <authorList>
            <person name="Durling Mikael"/>
        </authorList>
    </citation>
    <scope>NUCLEOTIDE SEQUENCE</scope>
</reference>
<dbReference type="Gene3D" id="2.30.29.90">
    <property type="match status" value="1"/>
</dbReference>
<evidence type="ECO:0000259" key="1">
    <source>
        <dbReference type="SMART" id="SM00355"/>
    </source>
</evidence>
<dbReference type="PANTHER" id="PTHR35391:SF7">
    <property type="entry name" value="C2H2-TYPE DOMAIN-CONTAINING PROTEIN"/>
    <property type="match status" value="1"/>
</dbReference>
<dbReference type="Pfam" id="PF26082">
    <property type="entry name" value="zf-C2H2_AcuF"/>
    <property type="match status" value="1"/>
</dbReference>
<sequence>MDESSMSSPPLHVIALGINKILSGIVTEAKEKYFDRDIQSKHNLVETLEDELGRFRVWSGNLGAFHESTSISSLEYRLRDGPKMKAGIITGLERLGDVAQRVNEIITGKRPNAFDPILDGAYQDVFPEQGSPLDELLMGLHSSISNLFSLSMLIRRDRPKGRRLDSRRFVSLDKTADITYVEDRFPKLRQTPWLAQRLGEAISYRREYIRYRQTHRQRLQSTTELSAPNDDTQTLATTFKEVNWNGDQNQSLFHENNVESSNKSYENQSVFSASTSHVSTGINSSELRVPDLSVMILDGIRLDYGQYIECPYCRTVQKPLDRHEWKKHVFQDLEPYVCLFENCSFKLFETRREWYEHETTFHGRHFSCRFCSTPNPDMYVTESEMVDHIKLKHAANMTELQIPLLLQACEQRNHTLDTSSCPFCPEWKADSNAETMKGYYHHISTHLQPLALASIPLVIDGLEIINEEETRRSEDLGFEERVAANIQDSSEMTNVMNFVMKPFREIQAKARMVISNLEKSNIGTRSIVALHQTNLALETEGRVALQTIEPLCVNLLHGLGPSFVDALTRNEEVATHRAVIHRSIWDFDYIDPGPSGVDTFITLQKRSNNALLGIMSALQNINAKFEEEKFDLQKLKIIESCFNSGSDSSGSYIHHVALLDGSMLCIHVSNSGEIHISHLTPDDATGGFSNDMTWDFEKIDAIQRSIRVPTTEFSIEIDGLWHGWMTTSHNTSISFIAKCVSVFYSYSGGRFPRLLRFAPDEMGQILGSKQREYFQQSMTIDN</sequence>
<feature type="domain" description="C2H2-type" evidence="1">
    <location>
        <begin position="419"/>
        <end position="446"/>
    </location>
</feature>
<proteinExistence type="predicted"/>
<feature type="domain" description="C2H2-type" evidence="1">
    <location>
        <begin position="366"/>
        <end position="393"/>
    </location>
</feature>
<evidence type="ECO:0000313" key="2">
    <source>
        <dbReference type="EMBL" id="CEO50795.1"/>
    </source>
</evidence>
<dbReference type="EMBL" id="CDPU01000020">
    <property type="protein sequence ID" value="CEO50795.1"/>
    <property type="molecule type" value="Genomic_DNA"/>
</dbReference>
<feature type="domain" description="C2H2-type" evidence="1">
    <location>
        <begin position="336"/>
        <end position="362"/>
    </location>
</feature>
<name>A0A0B7K788_BIOOC</name>
<dbReference type="InterPro" id="IPR058925">
    <property type="entry name" value="zf-C2H2_AcuF"/>
</dbReference>
<dbReference type="PANTHER" id="PTHR35391">
    <property type="entry name" value="C2H2-TYPE DOMAIN-CONTAINING PROTEIN-RELATED"/>
    <property type="match status" value="1"/>
</dbReference>
<protein>
    <recommendedName>
        <fullName evidence="1">C2H2-type domain-containing protein</fullName>
    </recommendedName>
</protein>
<dbReference type="AlphaFoldDB" id="A0A0B7K788"/>
<dbReference type="SMART" id="SM00355">
    <property type="entry name" value="ZnF_C2H2"/>
    <property type="match status" value="3"/>
</dbReference>
<dbReference type="InterPro" id="IPR013087">
    <property type="entry name" value="Znf_C2H2_type"/>
</dbReference>